<evidence type="ECO:0000259" key="5">
    <source>
        <dbReference type="PROSITE" id="PS50931"/>
    </source>
</evidence>
<reference evidence="6 7" key="1">
    <citation type="submission" date="2015-03" db="EMBL/GenBank/DDBJ databases">
        <title>Genome sequence of Variovorax paradoxus TBEA6.</title>
        <authorList>
            <person name="Poehlein A."/>
            <person name="Schuldes J."/>
            <person name="Wuebbeler J.H."/>
            <person name="Hiessl S."/>
            <person name="Steinbuechel A."/>
            <person name="Daniel R."/>
        </authorList>
    </citation>
    <scope>NUCLEOTIDE SEQUENCE [LARGE SCALE GENOMIC DNA]</scope>
    <source>
        <strain evidence="6 7">TBEA6</strain>
    </source>
</reference>
<evidence type="ECO:0000256" key="2">
    <source>
        <dbReference type="ARBA" id="ARBA00023015"/>
    </source>
</evidence>
<feature type="domain" description="HTH lysR-type" evidence="5">
    <location>
        <begin position="8"/>
        <end position="65"/>
    </location>
</feature>
<dbReference type="Pfam" id="PF03466">
    <property type="entry name" value="LysR_substrate"/>
    <property type="match status" value="1"/>
</dbReference>
<evidence type="ECO:0000313" key="6">
    <source>
        <dbReference type="EMBL" id="KLN55394.1"/>
    </source>
</evidence>
<dbReference type="GO" id="GO:0000976">
    <property type="term" value="F:transcription cis-regulatory region binding"/>
    <property type="evidence" value="ECO:0007669"/>
    <property type="project" value="TreeGrafter"/>
</dbReference>
<accession>A0A0H2LYX8</accession>
<gene>
    <name evidence="6" type="primary">yjiE2</name>
    <name evidence="6" type="ORF">VPARA_34180</name>
</gene>
<organism evidence="6 7">
    <name type="scientific">Variovorax paradoxus</name>
    <dbReference type="NCBI Taxonomy" id="34073"/>
    <lineage>
        <taxon>Bacteria</taxon>
        <taxon>Pseudomonadati</taxon>
        <taxon>Pseudomonadota</taxon>
        <taxon>Betaproteobacteria</taxon>
        <taxon>Burkholderiales</taxon>
        <taxon>Comamonadaceae</taxon>
        <taxon>Variovorax</taxon>
    </lineage>
</organism>
<dbReference type="EMBL" id="JZWI01000017">
    <property type="protein sequence ID" value="KLN55394.1"/>
    <property type="molecule type" value="Genomic_DNA"/>
</dbReference>
<keyword evidence="4" id="KW-0804">Transcription</keyword>
<protein>
    <submittedName>
        <fullName evidence="6">HTH-type transcriptional regulator YjiE</fullName>
    </submittedName>
</protein>
<dbReference type="SUPFAM" id="SSF46785">
    <property type="entry name" value="Winged helix' DNA-binding domain"/>
    <property type="match status" value="1"/>
</dbReference>
<comment type="similarity">
    <text evidence="1">Belongs to the LysR transcriptional regulatory family.</text>
</comment>
<dbReference type="PROSITE" id="PS50931">
    <property type="entry name" value="HTH_LYSR"/>
    <property type="match status" value="1"/>
</dbReference>
<dbReference type="Pfam" id="PF00126">
    <property type="entry name" value="HTH_1"/>
    <property type="match status" value="1"/>
</dbReference>
<dbReference type="Gene3D" id="3.40.190.290">
    <property type="match status" value="1"/>
</dbReference>
<comment type="caution">
    <text evidence="6">The sequence shown here is derived from an EMBL/GenBank/DDBJ whole genome shotgun (WGS) entry which is preliminary data.</text>
</comment>
<dbReference type="PANTHER" id="PTHR30126">
    <property type="entry name" value="HTH-TYPE TRANSCRIPTIONAL REGULATOR"/>
    <property type="match status" value="1"/>
</dbReference>
<dbReference type="PATRIC" id="fig|34073.19.peg.3506"/>
<evidence type="ECO:0000256" key="4">
    <source>
        <dbReference type="ARBA" id="ARBA00023163"/>
    </source>
</evidence>
<dbReference type="PANTHER" id="PTHR30126:SF2">
    <property type="entry name" value="HTH-TYPE TRANSCRIPTIONAL REGULATOR YJIE"/>
    <property type="match status" value="1"/>
</dbReference>
<evidence type="ECO:0000313" key="7">
    <source>
        <dbReference type="Proteomes" id="UP000035170"/>
    </source>
</evidence>
<keyword evidence="2" id="KW-0805">Transcription regulation</keyword>
<dbReference type="InterPro" id="IPR000847">
    <property type="entry name" value="LysR_HTH_N"/>
</dbReference>
<name>A0A0H2LYX8_VARPD</name>
<evidence type="ECO:0000256" key="3">
    <source>
        <dbReference type="ARBA" id="ARBA00023125"/>
    </source>
</evidence>
<dbReference type="InterPro" id="IPR036388">
    <property type="entry name" value="WH-like_DNA-bd_sf"/>
</dbReference>
<dbReference type="Proteomes" id="UP000035170">
    <property type="component" value="Unassembled WGS sequence"/>
</dbReference>
<dbReference type="SUPFAM" id="SSF53850">
    <property type="entry name" value="Periplasmic binding protein-like II"/>
    <property type="match status" value="1"/>
</dbReference>
<dbReference type="Gene3D" id="1.10.10.10">
    <property type="entry name" value="Winged helix-like DNA-binding domain superfamily/Winged helix DNA-binding domain"/>
    <property type="match status" value="1"/>
</dbReference>
<dbReference type="AlphaFoldDB" id="A0A0H2LYX8"/>
<sequence length="304" mass="34173">MLKIRPDMQFKWMEDFIALAETRSFTRAAELRHVTHPAFGRRIRALESWAGTALIERGSSPVVLTAAGESFLDNASQVVRGIEGSREEMHNVAGRQARTVTLVTGRTLARTVMADWLVRLQPMLRHGEVRVLTGALAETVRMLEHNEVDFSLIFHHAALTFRLDGRQFSHVTVASDKLVPVSRADAQGRAVHGFDGTGEVPFLSYVRTLAMGRMVEDLLTNNPQAPRLKRCIECDSADALYEYVLRGLGVAWLPWSMVQGDCRAGRLVPAGGRRMEVRFEVRLYRPKRRLGPLAEDVWRAMASR</sequence>
<evidence type="ECO:0000256" key="1">
    <source>
        <dbReference type="ARBA" id="ARBA00009437"/>
    </source>
</evidence>
<dbReference type="InterPro" id="IPR036390">
    <property type="entry name" value="WH_DNA-bd_sf"/>
</dbReference>
<dbReference type="GO" id="GO:0003700">
    <property type="term" value="F:DNA-binding transcription factor activity"/>
    <property type="evidence" value="ECO:0007669"/>
    <property type="project" value="InterPro"/>
</dbReference>
<dbReference type="CDD" id="cd05466">
    <property type="entry name" value="PBP2_LTTR_substrate"/>
    <property type="match status" value="1"/>
</dbReference>
<keyword evidence="3" id="KW-0238">DNA-binding</keyword>
<proteinExistence type="inferred from homology"/>
<keyword evidence="7" id="KW-1185">Reference proteome</keyword>
<dbReference type="InterPro" id="IPR005119">
    <property type="entry name" value="LysR_subst-bd"/>
</dbReference>